<evidence type="ECO:0000313" key="2">
    <source>
        <dbReference type="Proteomes" id="UP000805193"/>
    </source>
</evidence>
<protein>
    <submittedName>
        <fullName evidence="1">Uncharacterized protein</fullName>
    </submittedName>
</protein>
<dbReference type="EMBL" id="JABSTQ010011358">
    <property type="protein sequence ID" value="KAG0412324.1"/>
    <property type="molecule type" value="Genomic_DNA"/>
</dbReference>
<keyword evidence="2" id="KW-1185">Reference proteome</keyword>
<evidence type="ECO:0000313" key="1">
    <source>
        <dbReference type="EMBL" id="KAG0412324.1"/>
    </source>
</evidence>
<accession>A0AC60NYU8</accession>
<reference evidence="1 2" key="1">
    <citation type="journal article" date="2020" name="Cell">
        <title>Large-Scale Comparative Analyses of Tick Genomes Elucidate Their Genetic Diversity and Vector Capacities.</title>
        <authorList>
            <consortium name="Tick Genome and Microbiome Consortium (TIGMIC)"/>
            <person name="Jia N."/>
            <person name="Wang J."/>
            <person name="Shi W."/>
            <person name="Du L."/>
            <person name="Sun Y."/>
            <person name="Zhan W."/>
            <person name="Jiang J.F."/>
            <person name="Wang Q."/>
            <person name="Zhang B."/>
            <person name="Ji P."/>
            <person name="Bell-Sakyi L."/>
            <person name="Cui X.M."/>
            <person name="Yuan T.T."/>
            <person name="Jiang B.G."/>
            <person name="Yang W.F."/>
            <person name="Lam T.T."/>
            <person name="Chang Q.C."/>
            <person name="Ding S.J."/>
            <person name="Wang X.J."/>
            <person name="Zhu J.G."/>
            <person name="Ruan X.D."/>
            <person name="Zhao L."/>
            <person name="Wei J.T."/>
            <person name="Ye R.Z."/>
            <person name="Que T.C."/>
            <person name="Du C.H."/>
            <person name="Zhou Y.H."/>
            <person name="Cheng J.X."/>
            <person name="Dai P.F."/>
            <person name="Guo W.B."/>
            <person name="Han X.H."/>
            <person name="Huang E.J."/>
            <person name="Li L.F."/>
            <person name="Wei W."/>
            <person name="Gao Y.C."/>
            <person name="Liu J.Z."/>
            <person name="Shao H.Z."/>
            <person name="Wang X."/>
            <person name="Wang C.C."/>
            <person name="Yang T.C."/>
            <person name="Huo Q.B."/>
            <person name="Li W."/>
            <person name="Chen H.Y."/>
            <person name="Chen S.E."/>
            <person name="Zhou L.G."/>
            <person name="Ni X.B."/>
            <person name="Tian J.H."/>
            <person name="Sheng Y."/>
            <person name="Liu T."/>
            <person name="Pan Y.S."/>
            <person name="Xia L.Y."/>
            <person name="Li J."/>
            <person name="Zhao F."/>
            <person name="Cao W.C."/>
        </authorList>
    </citation>
    <scope>NUCLEOTIDE SEQUENCE [LARGE SCALE GENOMIC DNA]</scope>
    <source>
        <strain evidence="1">Iper-2018</strain>
    </source>
</reference>
<name>A0AC60NYU8_IXOPE</name>
<gene>
    <name evidence="1" type="ORF">HPB47_010530</name>
</gene>
<organism evidence="1 2">
    <name type="scientific">Ixodes persulcatus</name>
    <name type="common">Taiga tick</name>
    <dbReference type="NCBI Taxonomy" id="34615"/>
    <lineage>
        <taxon>Eukaryota</taxon>
        <taxon>Metazoa</taxon>
        <taxon>Ecdysozoa</taxon>
        <taxon>Arthropoda</taxon>
        <taxon>Chelicerata</taxon>
        <taxon>Arachnida</taxon>
        <taxon>Acari</taxon>
        <taxon>Parasitiformes</taxon>
        <taxon>Ixodida</taxon>
        <taxon>Ixodoidea</taxon>
        <taxon>Ixodidae</taxon>
        <taxon>Ixodinae</taxon>
        <taxon>Ixodes</taxon>
    </lineage>
</organism>
<sequence length="127" mass="14712">MASSRQDPGYEEQYLRSVKKKKRKAVRELLKSRKTLGEYATIVRQMYEDPDGRVFFECFRMSRARWIPKKIKAGPIEAGPAPCPHHQCLLYPLRSGPPPWNSLPANARRAPDVAEFKDLVRNRDMNV</sequence>
<comment type="caution">
    <text evidence="1">The sequence shown here is derived from an EMBL/GenBank/DDBJ whole genome shotgun (WGS) entry which is preliminary data.</text>
</comment>
<dbReference type="Proteomes" id="UP000805193">
    <property type="component" value="Unassembled WGS sequence"/>
</dbReference>
<proteinExistence type="predicted"/>